<dbReference type="GeneID" id="76206441"/>
<comment type="catalytic activity">
    <reaction evidence="5">
        <text>L-glutamate 5-semialdehyde + NAD(+) + H2O = L-glutamate + NADH + 2 H(+)</text>
        <dbReference type="Rhea" id="RHEA:30235"/>
        <dbReference type="ChEBI" id="CHEBI:15377"/>
        <dbReference type="ChEBI" id="CHEBI:15378"/>
        <dbReference type="ChEBI" id="CHEBI:29985"/>
        <dbReference type="ChEBI" id="CHEBI:57540"/>
        <dbReference type="ChEBI" id="CHEBI:57945"/>
        <dbReference type="ChEBI" id="CHEBI:58066"/>
        <dbReference type="EC" id="1.2.1.88"/>
    </reaction>
</comment>
<dbReference type="GO" id="GO:0009898">
    <property type="term" value="C:cytoplasmic side of plasma membrane"/>
    <property type="evidence" value="ECO:0007669"/>
    <property type="project" value="TreeGrafter"/>
</dbReference>
<keyword evidence="4" id="KW-0520">NAD</keyword>
<dbReference type="InterPro" id="IPR015590">
    <property type="entry name" value="Aldehyde_DH_dom"/>
</dbReference>
<evidence type="ECO:0000256" key="1">
    <source>
        <dbReference type="ARBA" id="ARBA00004786"/>
    </source>
</evidence>
<dbReference type="EC" id="1.2.1.88" evidence="2"/>
<evidence type="ECO:0000256" key="2">
    <source>
        <dbReference type="ARBA" id="ARBA00012884"/>
    </source>
</evidence>
<dbReference type="PANTHER" id="PTHR42862">
    <property type="entry name" value="DELTA-1-PYRROLINE-5-CARBOXYLATE DEHYDROGENASE 1, ISOFORM A-RELATED"/>
    <property type="match status" value="1"/>
</dbReference>
<reference evidence="8" key="2">
    <citation type="submission" date="2020-09" db="EMBL/GenBank/DDBJ databases">
        <authorList>
            <person name="Sun Q."/>
            <person name="Ohkuma M."/>
        </authorList>
    </citation>
    <scope>NUCLEOTIDE SEQUENCE</scope>
    <source>
        <strain evidence="8">JCM 11219</strain>
    </source>
</reference>
<dbReference type="Gene3D" id="3.40.605.10">
    <property type="entry name" value="Aldehyde Dehydrogenase, Chain A, domain 1"/>
    <property type="match status" value="1"/>
</dbReference>
<protein>
    <recommendedName>
        <fullName evidence="2">L-glutamate gamma-semialdehyde dehydrogenase</fullName>
        <ecNumber evidence="2">1.2.1.88</ecNumber>
    </recommendedName>
</protein>
<dbReference type="InterPro" id="IPR016162">
    <property type="entry name" value="Ald_DH_N"/>
</dbReference>
<dbReference type="OrthoDB" id="6342at2157"/>
<accession>A0A830EF07</accession>
<evidence type="ECO:0000259" key="6">
    <source>
        <dbReference type="Pfam" id="PF00171"/>
    </source>
</evidence>
<reference evidence="7" key="4">
    <citation type="journal article" date="2023" name="Microbiol. Resour. Announc.">
        <title>Complete Genome Sequence of Vulcanisaeta souniana Strain IC-059, a Hyperthermophilic Archaeon Isolated from Hot Spring Water in Japan.</title>
        <authorList>
            <person name="Kato S."/>
            <person name="Itoh T."/>
            <person name="Wu L."/>
            <person name="Ma J."/>
            <person name="Ohkuma M."/>
        </authorList>
    </citation>
    <scope>NUCLEOTIDE SEQUENCE</scope>
    <source>
        <strain evidence="7">JCM 11219</strain>
    </source>
</reference>
<dbReference type="EMBL" id="AP026830">
    <property type="protein sequence ID" value="BDR91797.1"/>
    <property type="molecule type" value="Genomic_DNA"/>
</dbReference>
<dbReference type="SUPFAM" id="SSF53720">
    <property type="entry name" value="ALDH-like"/>
    <property type="match status" value="1"/>
</dbReference>
<comment type="pathway">
    <text evidence="1">Amino-acid degradation; L-proline degradation into L-glutamate; L-glutamate from L-proline: step 2/2.</text>
</comment>
<dbReference type="Pfam" id="PF00171">
    <property type="entry name" value="Aldedh"/>
    <property type="match status" value="1"/>
</dbReference>
<dbReference type="FunFam" id="3.40.309.10:FF:000005">
    <property type="entry name" value="1-pyrroline-5-carboxylate dehydrogenase 1"/>
    <property type="match status" value="1"/>
</dbReference>
<gene>
    <name evidence="8" type="ORF">GCM10007112_04090</name>
    <name evidence="7" type="ORF">Vsou_08900</name>
</gene>
<dbReference type="Proteomes" id="UP000657075">
    <property type="component" value="Unassembled WGS sequence"/>
</dbReference>
<dbReference type="InterPro" id="IPR016160">
    <property type="entry name" value="Ald_DH_CS_CYS"/>
</dbReference>
<reference evidence="10" key="3">
    <citation type="submission" date="2022-09" db="EMBL/GenBank/DDBJ databases">
        <title>Complete genome sequence of Vulcanisaeta souniana.</title>
        <authorList>
            <person name="Kato S."/>
            <person name="Itoh T."/>
            <person name="Ohkuma M."/>
        </authorList>
    </citation>
    <scope>NUCLEOTIDE SEQUENCE [LARGE SCALE GENOMIC DNA]</scope>
    <source>
        <strain evidence="10">JCM 11219</strain>
    </source>
</reference>
<name>A0A830EF07_9CREN</name>
<evidence type="ECO:0000313" key="8">
    <source>
        <dbReference type="EMBL" id="GGI70314.1"/>
    </source>
</evidence>
<dbReference type="InterPro" id="IPR005932">
    <property type="entry name" value="RocA"/>
</dbReference>
<evidence type="ECO:0000313" key="7">
    <source>
        <dbReference type="EMBL" id="BDR91797.1"/>
    </source>
</evidence>
<dbReference type="InterPro" id="IPR016161">
    <property type="entry name" value="Ald_DH/histidinol_DH"/>
</dbReference>
<dbReference type="PROSITE" id="PS00070">
    <property type="entry name" value="ALDEHYDE_DEHYDR_CYS"/>
    <property type="match status" value="1"/>
</dbReference>
<dbReference type="PANTHER" id="PTHR42862:SF1">
    <property type="entry name" value="DELTA-1-PYRROLINE-5-CARBOXYLATE DEHYDROGENASE 2, ISOFORM A-RELATED"/>
    <property type="match status" value="1"/>
</dbReference>
<reference evidence="8" key="1">
    <citation type="journal article" date="2014" name="Int. J. Syst. Evol. Microbiol.">
        <title>Complete genome sequence of Corynebacterium casei LMG S-19264T (=DSM 44701T), isolated from a smear-ripened cheese.</title>
        <authorList>
            <consortium name="US DOE Joint Genome Institute (JGI-PGF)"/>
            <person name="Walter F."/>
            <person name="Albersmeier A."/>
            <person name="Kalinowski J."/>
            <person name="Ruckert C."/>
        </authorList>
    </citation>
    <scope>NUCLEOTIDE SEQUENCE</scope>
    <source>
        <strain evidence="8">JCM 11219</strain>
    </source>
</reference>
<evidence type="ECO:0000256" key="3">
    <source>
        <dbReference type="ARBA" id="ARBA00023002"/>
    </source>
</evidence>
<dbReference type="CDD" id="cd07124">
    <property type="entry name" value="ALDH_PutA-P5CDH-RocA"/>
    <property type="match status" value="1"/>
</dbReference>
<dbReference type="InterPro" id="IPR050485">
    <property type="entry name" value="Proline_metab_enzyme"/>
</dbReference>
<dbReference type="InterPro" id="IPR016163">
    <property type="entry name" value="Ald_DH_C"/>
</dbReference>
<dbReference type="Proteomes" id="UP001060771">
    <property type="component" value="Chromosome"/>
</dbReference>
<dbReference type="GO" id="GO:0010133">
    <property type="term" value="P:L-proline catabolic process to L-glutamate"/>
    <property type="evidence" value="ECO:0007669"/>
    <property type="project" value="TreeGrafter"/>
</dbReference>
<keyword evidence="10" id="KW-1185">Reference proteome</keyword>
<feature type="domain" description="Aldehyde dehydrogenase" evidence="6">
    <location>
        <begin position="48"/>
        <end position="513"/>
    </location>
</feature>
<keyword evidence="3" id="KW-0560">Oxidoreductase</keyword>
<evidence type="ECO:0000256" key="5">
    <source>
        <dbReference type="ARBA" id="ARBA00048142"/>
    </source>
</evidence>
<sequence>MTGKVTYVAILADESIHPQYERALEEVKEDLGREWPMYIGGKETYTGGKFEKRSPIDVNILIGKFQRGSGEEFSRALDEAIKAFREWSRLDWKDRAKVMGRLADLIERDRFRLAALITYEVGKNRYEALAEVHEAIDVVRYYVDLIHKVNGFEEPMQSPVPGERPVSVLRPYGAWAVISPFNFPIALAKGMLTGVLLMGNTAVWKPTSEAPLTAIMLYKLMIEAGIPPGVVNLVTGPGESFEDAIVANPKVAGIAFTGSRDVGMRLYRRFTQSQPWPKPIVLEMGSKNPVIVTAKADLDKAAEGVVRAAFGYGGQKCSATSRVYVQRQVYDEFLNKLIEKTRQIVTVGDPRLRSTFLGPLINKRAQDNYRKYIADAVSAGGKVVYGGKVLESGEFARGYYVEPAIITNLPRGNYLWYTELFVPILLVDTFETLEEALAKANDTEYGLTAGIFSEDPNEVQYFFDNIEFGVVYANRRGGATTGAWPGAQPFTGWKASGATGKGVNGPYYLLNFAREQARTVVL</sequence>
<dbReference type="AlphaFoldDB" id="A0A830EF07"/>
<dbReference type="RefSeq" id="WP_188602465.1">
    <property type="nucleotide sequence ID" value="NZ_AP026830.1"/>
</dbReference>
<proteinExistence type="predicted"/>
<evidence type="ECO:0000313" key="9">
    <source>
        <dbReference type="Proteomes" id="UP000657075"/>
    </source>
</evidence>
<dbReference type="GO" id="GO:0003842">
    <property type="term" value="F:L-glutamate gamma-semialdehyde dehydrogenase activity"/>
    <property type="evidence" value="ECO:0007669"/>
    <property type="project" value="UniProtKB-EC"/>
</dbReference>
<dbReference type="Gene3D" id="3.40.309.10">
    <property type="entry name" value="Aldehyde Dehydrogenase, Chain A, domain 2"/>
    <property type="match status" value="1"/>
</dbReference>
<evidence type="ECO:0000256" key="4">
    <source>
        <dbReference type="ARBA" id="ARBA00023027"/>
    </source>
</evidence>
<dbReference type="EMBL" id="BMNM01000001">
    <property type="protein sequence ID" value="GGI70314.1"/>
    <property type="molecule type" value="Genomic_DNA"/>
</dbReference>
<evidence type="ECO:0000313" key="10">
    <source>
        <dbReference type="Proteomes" id="UP001060771"/>
    </source>
</evidence>
<organism evidence="8 9">
    <name type="scientific">Vulcanisaeta souniana JCM 11219</name>
    <dbReference type="NCBI Taxonomy" id="1293586"/>
    <lineage>
        <taxon>Archaea</taxon>
        <taxon>Thermoproteota</taxon>
        <taxon>Thermoprotei</taxon>
        <taxon>Thermoproteales</taxon>
        <taxon>Thermoproteaceae</taxon>
        <taxon>Vulcanisaeta</taxon>
    </lineage>
</organism>